<dbReference type="OrthoDB" id="581532at2"/>
<gene>
    <name evidence="2" type="ORF">EOD40_05025</name>
</gene>
<dbReference type="PANTHER" id="PTHR14237:SF19">
    <property type="entry name" value="MITOCHONDRIAL AMIDOXIME REDUCING COMPONENT 1"/>
    <property type="match status" value="1"/>
</dbReference>
<organism evidence="2 3">
    <name type="scientific">Flavobacterium sufflavum</name>
    <dbReference type="NCBI Taxonomy" id="1921138"/>
    <lineage>
        <taxon>Bacteria</taxon>
        <taxon>Pseudomonadati</taxon>
        <taxon>Bacteroidota</taxon>
        <taxon>Flavobacteriia</taxon>
        <taxon>Flavobacteriales</taxon>
        <taxon>Flavobacteriaceae</taxon>
        <taxon>Flavobacterium</taxon>
    </lineage>
</organism>
<dbReference type="InterPro" id="IPR005303">
    <property type="entry name" value="MOCOS_middle"/>
</dbReference>
<dbReference type="GO" id="GO:0030170">
    <property type="term" value="F:pyridoxal phosphate binding"/>
    <property type="evidence" value="ECO:0007669"/>
    <property type="project" value="InterPro"/>
</dbReference>
<dbReference type="AlphaFoldDB" id="A0A437L0W8"/>
<evidence type="ECO:0000313" key="3">
    <source>
        <dbReference type="Proteomes" id="UP000285211"/>
    </source>
</evidence>
<accession>A0A437L0W8</accession>
<feature type="domain" description="MOSC" evidence="1">
    <location>
        <begin position="140"/>
        <end position="287"/>
    </location>
</feature>
<dbReference type="PANTHER" id="PTHR14237">
    <property type="entry name" value="MOLYBDOPTERIN COFACTOR SULFURASE MOSC"/>
    <property type="match status" value="1"/>
</dbReference>
<dbReference type="PROSITE" id="PS51340">
    <property type="entry name" value="MOSC"/>
    <property type="match status" value="1"/>
</dbReference>
<dbReference type="GO" id="GO:0003824">
    <property type="term" value="F:catalytic activity"/>
    <property type="evidence" value="ECO:0007669"/>
    <property type="project" value="InterPro"/>
</dbReference>
<name>A0A437L0W8_9FLAO</name>
<evidence type="ECO:0000259" key="1">
    <source>
        <dbReference type="PROSITE" id="PS51340"/>
    </source>
</evidence>
<dbReference type="Pfam" id="PF03473">
    <property type="entry name" value="MOSC"/>
    <property type="match status" value="1"/>
</dbReference>
<evidence type="ECO:0000313" key="2">
    <source>
        <dbReference type="EMBL" id="RVT78600.1"/>
    </source>
</evidence>
<protein>
    <submittedName>
        <fullName evidence="2">MOSC domain-containing protein</fullName>
    </submittedName>
</protein>
<comment type="caution">
    <text evidence="2">The sequence shown here is derived from an EMBL/GenBank/DDBJ whole genome shotgun (WGS) entry which is preliminary data.</text>
</comment>
<dbReference type="Pfam" id="PF03476">
    <property type="entry name" value="MOSC_N"/>
    <property type="match status" value="1"/>
</dbReference>
<sequence>MVLKDLDVYSFLLFLKKTSMLQLSEIWIYPVKSLAGIRLEESRVTQRGLEYDRRWMLVDEEGVFISQRTHPKLALFQPKIEKDIFHISHADLSKGSVSFSLSQQNNNALSDVMVWEDCVAAVEVDAEISAWFSEILGFSVRLVYMPDESQRKVDPDFAVSPTDITSFSDGFPFLIIGQSSLDDLNSRLAENLSIRRFRPNFVFSGGQAYEEESWKEFTIGTLLFYGVKPCGRCIMTTVNPEKGVFSGKDPLFTLSKYKKVGEKVIFGQNAIAKQDGNLKVSDVVTVVKHSDSK</sequence>
<keyword evidence="3" id="KW-1185">Reference proteome</keyword>
<reference evidence="2 3" key="1">
    <citation type="submission" date="2019-01" db="EMBL/GenBank/DDBJ databases">
        <authorList>
            <person name="Chen W.-M."/>
        </authorList>
    </citation>
    <scope>NUCLEOTIDE SEQUENCE [LARGE SCALE GENOMIC DNA]</scope>
    <source>
        <strain evidence="2 3">BBQ-12</strain>
    </source>
</reference>
<dbReference type="EMBL" id="SACJ01000002">
    <property type="protein sequence ID" value="RVT78600.1"/>
    <property type="molecule type" value="Genomic_DNA"/>
</dbReference>
<dbReference type="InterPro" id="IPR011037">
    <property type="entry name" value="Pyrv_Knase-like_insert_dom_sf"/>
</dbReference>
<dbReference type="SUPFAM" id="SSF141673">
    <property type="entry name" value="MOSC N-terminal domain-like"/>
    <property type="match status" value="1"/>
</dbReference>
<dbReference type="GO" id="GO:0030151">
    <property type="term" value="F:molybdenum ion binding"/>
    <property type="evidence" value="ECO:0007669"/>
    <property type="project" value="InterPro"/>
</dbReference>
<dbReference type="Proteomes" id="UP000285211">
    <property type="component" value="Unassembled WGS sequence"/>
</dbReference>
<dbReference type="SUPFAM" id="SSF50800">
    <property type="entry name" value="PK beta-barrel domain-like"/>
    <property type="match status" value="1"/>
</dbReference>
<proteinExistence type="predicted"/>
<dbReference type="InterPro" id="IPR005302">
    <property type="entry name" value="MoCF_Sase_C"/>
</dbReference>